<proteinExistence type="predicted"/>
<sequence length="257" mass="29809">MAENLKPIQGWYCDEGNSTRTPPPPRDRVVKIMLANIELINKAFLSRYRYLTDEDIACLEEIERRRKVKILMSMRHFFFNPSACLIWPLAGFRTKKTSGRLQWVLMWIRNQMFLLFSMLLIKRKGDGRTRKCWRGKVTLKPLLLKESISCLLRRLWKEAMNVCERCFEGENDAEVLMGIFEELLGPLQIVQCNPIGSLQTLRANVSSLEKQLKETEFPLLDTESADNALYSEYVGLEPGTGTVHFDKGILQRFEVEA</sequence>
<keyword evidence="3" id="KW-1185">Reference proteome</keyword>
<organism evidence="2 3">
    <name type="scientific">Xanthoceras sorbifolium</name>
    <dbReference type="NCBI Taxonomy" id="99658"/>
    <lineage>
        <taxon>Eukaryota</taxon>
        <taxon>Viridiplantae</taxon>
        <taxon>Streptophyta</taxon>
        <taxon>Embryophyta</taxon>
        <taxon>Tracheophyta</taxon>
        <taxon>Spermatophyta</taxon>
        <taxon>Magnoliopsida</taxon>
        <taxon>eudicotyledons</taxon>
        <taxon>Gunneridae</taxon>
        <taxon>Pentapetalae</taxon>
        <taxon>rosids</taxon>
        <taxon>malvids</taxon>
        <taxon>Sapindales</taxon>
        <taxon>Sapindaceae</taxon>
        <taxon>Xanthoceroideae</taxon>
        <taxon>Xanthoceras</taxon>
    </lineage>
</organism>
<feature type="region of interest" description="Disordered" evidence="1">
    <location>
        <begin position="1"/>
        <end position="25"/>
    </location>
</feature>
<reference evidence="2 3" key="1">
    <citation type="submission" date="2021-02" db="EMBL/GenBank/DDBJ databases">
        <title>Plant Genome Project.</title>
        <authorList>
            <person name="Zhang R.-G."/>
        </authorList>
    </citation>
    <scope>NUCLEOTIDE SEQUENCE [LARGE SCALE GENOMIC DNA]</scope>
    <source>
        <tissue evidence="2">Leaves</tissue>
    </source>
</reference>
<gene>
    <name evidence="2" type="ORF">JRO89_XS06G0243900</name>
</gene>
<dbReference type="Proteomes" id="UP000827721">
    <property type="component" value="Unassembled WGS sequence"/>
</dbReference>
<name>A0ABQ8HZC9_9ROSI</name>
<accession>A0ABQ8HZC9</accession>
<comment type="caution">
    <text evidence="2">The sequence shown here is derived from an EMBL/GenBank/DDBJ whole genome shotgun (WGS) entry which is preliminary data.</text>
</comment>
<evidence type="ECO:0000313" key="3">
    <source>
        <dbReference type="Proteomes" id="UP000827721"/>
    </source>
</evidence>
<protein>
    <submittedName>
        <fullName evidence="2">Uncharacterized protein</fullName>
    </submittedName>
</protein>
<evidence type="ECO:0000313" key="2">
    <source>
        <dbReference type="EMBL" id="KAH7569686.1"/>
    </source>
</evidence>
<evidence type="ECO:0000256" key="1">
    <source>
        <dbReference type="SAM" id="MobiDB-lite"/>
    </source>
</evidence>
<dbReference type="EMBL" id="JAFEMO010000006">
    <property type="protein sequence ID" value="KAH7569686.1"/>
    <property type="molecule type" value="Genomic_DNA"/>
</dbReference>